<name>T1DMS5_9SCOR</name>
<dbReference type="EMBL" id="GALK01000004">
    <property type="protein sequence ID" value="JAA98090.1"/>
    <property type="molecule type" value="mRNA"/>
</dbReference>
<protein>
    <submittedName>
        <fullName evidence="3">Anionic-Iso-1</fullName>
    </submittedName>
    <submittedName>
        <fullName evidence="2">Anionic-Iso-3</fullName>
    </submittedName>
</protein>
<sequence>MASKTVLVLLLVSVLVSTFFTAKAYPAAMEDDFDFDALEDMDDLDLEDFYDLEPADLILLDMWANNMLENSDFEDDFE</sequence>
<evidence type="ECO:0000313" key="2">
    <source>
        <dbReference type="EMBL" id="JAA98090.1"/>
    </source>
</evidence>
<proteinExistence type="evidence at transcript level"/>
<keyword evidence="1" id="KW-0732">Signal</keyword>
<evidence type="ECO:0000256" key="1">
    <source>
        <dbReference type="SAM" id="SignalP"/>
    </source>
</evidence>
<dbReference type="AlphaFoldDB" id="T1DMS5"/>
<evidence type="ECO:0000313" key="3">
    <source>
        <dbReference type="EMBL" id="JAA98092.1"/>
    </source>
</evidence>
<feature type="signal peptide" evidence="1">
    <location>
        <begin position="1"/>
        <end position="24"/>
    </location>
</feature>
<dbReference type="EMBL" id="GALK01000002">
    <property type="protein sequence ID" value="JAA98092.1"/>
    <property type="molecule type" value="mRNA"/>
</dbReference>
<accession>T1DMS5</accession>
<organism evidence="2">
    <name type="scientific">Isometroides vescus</name>
    <dbReference type="NCBI Taxonomy" id="1330405"/>
    <lineage>
        <taxon>Eukaryota</taxon>
        <taxon>Metazoa</taxon>
        <taxon>Ecdysozoa</taxon>
        <taxon>Arthropoda</taxon>
        <taxon>Chelicerata</taxon>
        <taxon>Arachnida</taxon>
        <taxon>Scorpiones</taxon>
        <taxon>Buthida</taxon>
        <taxon>Buthoidea</taxon>
        <taxon>Buthidae</taxon>
        <taxon>Isometroides</taxon>
    </lineage>
</organism>
<feature type="chain" id="PRO_5007727443" evidence="1">
    <location>
        <begin position="25"/>
        <end position="78"/>
    </location>
</feature>
<reference evidence="2" key="1">
    <citation type="journal article" date="2013" name="Toxins">
        <title>Evolution stings: the origin and diversification of scorpion toxin peptide scaffolds.</title>
        <authorList>
            <person name="Sunagar K."/>
            <person name="Undheim E.A."/>
            <person name="Chan A.H."/>
            <person name="Koludarov I."/>
            <person name="Munoz-Gomez S.A."/>
            <person name="Antunes A."/>
            <person name="Fry B.G."/>
        </authorList>
    </citation>
    <scope>NUCLEOTIDE SEQUENCE</scope>
    <source>
        <tissue evidence="2">Telson venom gland</tissue>
    </source>
</reference>